<feature type="compositionally biased region" description="Polar residues" evidence="9">
    <location>
        <begin position="234"/>
        <end position="244"/>
    </location>
</feature>
<dbReference type="InterPro" id="IPR018095">
    <property type="entry name" value="Thymidylate_kin_CS"/>
</dbReference>
<organism evidence="11 12">
    <name type="scientific">Ramazzottius varieornatus</name>
    <name type="common">Water bear</name>
    <name type="synonym">Tardigrade</name>
    <dbReference type="NCBI Taxonomy" id="947166"/>
    <lineage>
        <taxon>Eukaryota</taxon>
        <taxon>Metazoa</taxon>
        <taxon>Ecdysozoa</taxon>
        <taxon>Tardigrada</taxon>
        <taxon>Eutardigrada</taxon>
        <taxon>Parachela</taxon>
        <taxon>Hypsibioidea</taxon>
        <taxon>Ramazzottiidae</taxon>
        <taxon>Ramazzottius</taxon>
    </lineage>
</organism>
<keyword evidence="5" id="KW-0545">Nucleotide biosynthesis</keyword>
<dbReference type="GO" id="GO:0004798">
    <property type="term" value="F:dTMP kinase activity"/>
    <property type="evidence" value="ECO:0007669"/>
    <property type="project" value="UniProtKB-EC"/>
</dbReference>
<reference evidence="11 12" key="1">
    <citation type="journal article" date="2016" name="Nat. Commun.">
        <title>Extremotolerant tardigrade genome and improved radiotolerance of human cultured cells by tardigrade-unique protein.</title>
        <authorList>
            <person name="Hashimoto T."/>
            <person name="Horikawa D.D."/>
            <person name="Saito Y."/>
            <person name="Kuwahara H."/>
            <person name="Kozuka-Hata H."/>
            <person name="Shin-I T."/>
            <person name="Minakuchi Y."/>
            <person name="Ohishi K."/>
            <person name="Motoyama A."/>
            <person name="Aizu T."/>
            <person name="Enomoto A."/>
            <person name="Kondo K."/>
            <person name="Tanaka S."/>
            <person name="Hara Y."/>
            <person name="Koshikawa S."/>
            <person name="Sagara H."/>
            <person name="Miura T."/>
            <person name="Yokobori S."/>
            <person name="Miyagawa K."/>
            <person name="Suzuki Y."/>
            <person name="Kubo T."/>
            <person name="Oyama M."/>
            <person name="Kohara Y."/>
            <person name="Fujiyama A."/>
            <person name="Arakawa K."/>
            <person name="Katayama T."/>
            <person name="Toyoda A."/>
            <person name="Kunieda T."/>
        </authorList>
    </citation>
    <scope>NUCLEOTIDE SEQUENCE [LARGE SCALE GENOMIC DNA]</scope>
    <source>
        <strain evidence="11 12">YOKOZUNA-1</strain>
    </source>
</reference>
<dbReference type="OrthoDB" id="425602at2759"/>
<proteinExistence type="inferred from homology"/>
<accession>A0A1D1W4R1</accession>
<protein>
    <recommendedName>
        <fullName evidence="3">dTMP kinase</fullName>
        <ecNumber evidence="3">2.7.4.9</ecNumber>
    </recommendedName>
</protein>
<dbReference type="EMBL" id="BDGG01000013">
    <property type="protein sequence ID" value="GAV06404.1"/>
    <property type="molecule type" value="Genomic_DNA"/>
</dbReference>
<evidence type="ECO:0000256" key="9">
    <source>
        <dbReference type="SAM" id="MobiDB-lite"/>
    </source>
</evidence>
<dbReference type="SUPFAM" id="SSF52540">
    <property type="entry name" value="P-loop containing nucleoside triphosphate hydrolases"/>
    <property type="match status" value="1"/>
</dbReference>
<dbReference type="Proteomes" id="UP000186922">
    <property type="component" value="Unassembled WGS sequence"/>
</dbReference>
<dbReference type="PROSITE" id="PS01331">
    <property type="entry name" value="THYMIDYLATE_KINASE"/>
    <property type="match status" value="1"/>
</dbReference>
<dbReference type="EC" id="2.7.4.9" evidence="3"/>
<evidence type="ECO:0000256" key="6">
    <source>
        <dbReference type="ARBA" id="ARBA00022741"/>
    </source>
</evidence>
<evidence type="ECO:0000256" key="3">
    <source>
        <dbReference type="ARBA" id="ARBA00012980"/>
    </source>
</evidence>
<dbReference type="PANTHER" id="PTHR10344:SF1">
    <property type="entry name" value="THYMIDYLATE KINASE"/>
    <property type="match status" value="1"/>
</dbReference>
<feature type="region of interest" description="Disordered" evidence="9">
    <location>
        <begin position="231"/>
        <end position="256"/>
    </location>
</feature>
<evidence type="ECO:0000313" key="12">
    <source>
        <dbReference type="Proteomes" id="UP000186922"/>
    </source>
</evidence>
<dbReference type="CDD" id="cd01672">
    <property type="entry name" value="TMPK"/>
    <property type="match status" value="1"/>
</dbReference>
<dbReference type="InterPro" id="IPR039430">
    <property type="entry name" value="Thymidylate_kin-like_dom"/>
</dbReference>
<name>A0A1D1W4R1_RAMVA</name>
<comment type="pathway">
    <text evidence="1">Pyrimidine metabolism; dTTP biosynthesis.</text>
</comment>
<keyword evidence="4" id="KW-0808">Transferase</keyword>
<dbReference type="InterPro" id="IPR018094">
    <property type="entry name" value="Thymidylate_kinase"/>
</dbReference>
<dbReference type="GO" id="GO:0004550">
    <property type="term" value="F:nucleoside diphosphate kinase activity"/>
    <property type="evidence" value="ECO:0007669"/>
    <property type="project" value="TreeGrafter"/>
</dbReference>
<evidence type="ECO:0000256" key="2">
    <source>
        <dbReference type="ARBA" id="ARBA00009776"/>
    </source>
</evidence>
<dbReference type="AlphaFoldDB" id="A0A1D1W4R1"/>
<dbReference type="GO" id="GO:0005634">
    <property type="term" value="C:nucleus"/>
    <property type="evidence" value="ECO:0007669"/>
    <property type="project" value="TreeGrafter"/>
</dbReference>
<dbReference type="GO" id="GO:0005524">
    <property type="term" value="F:ATP binding"/>
    <property type="evidence" value="ECO:0007669"/>
    <property type="project" value="UniProtKB-KW"/>
</dbReference>
<dbReference type="HAMAP" id="MF_00165">
    <property type="entry name" value="Thymidylate_kinase"/>
    <property type="match status" value="1"/>
</dbReference>
<dbReference type="Pfam" id="PF02223">
    <property type="entry name" value="Thymidylate_kin"/>
    <property type="match status" value="1"/>
</dbReference>
<evidence type="ECO:0000259" key="10">
    <source>
        <dbReference type="Pfam" id="PF02223"/>
    </source>
</evidence>
<dbReference type="GO" id="GO:0006227">
    <property type="term" value="P:dUDP biosynthetic process"/>
    <property type="evidence" value="ECO:0007669"/>
    <property type="project" value="TreeGrafter"/>
</dbReference>
<evidence type="ECO:0000256" key="4">
    <source>
        <dbReference type="ARBA" id="ARBA00022679"/>
    </source>
</evidence>
<dbReference type="GO" id="GO:0006235">
    <property type="term" value="P:dTTP biosynthetic process"/>
    <property type="evidence" value="ECO:0007669"/>
    <property type="project" value="TreeGrafter"/>
</dbReference>
<dbReference type="GO" id="GO:0006233">
    <property type="term" value="P:dTDP biosynthetic process"/>
    <property type="evidence" value="ECO:0007669"/>
    <property type="project" value="InterPro"/>
</dbReference>
<keyword evidence="12" id="KW-1185">Reference proteome</keyword>
<dbReference type="InterPro" id="IPR027417">
    <property type="entry name" value="P-loop_NTPase"/>
</dbReference>
<dbReference type="GO" id="GO:0005829">
    <property type="term" value="C:cytosol"/>
    <property type="evidence" value="ECO:0007669"/>
    <property type="project" value="TreeGrafter"/>
</dbReference>
<keyword evidence="7" id="KW-0418">Kinase</keyword>
<dbReference type="STRING" id="947166.A0A1D1W4R1"/>
<dbReference type="PANTHER" id="PTHR10344">
    <property type="entry name" value="THYMIDYLATE KINASE"/>
    <property type="match status" value="1"/>
</dbReference>
<dbReference type="GO" id="GO:0005739">
    <property type="term" value="C:mitochondrion"/>
    <property type="evidence" value="ECO:0007669"/>
    <property type="project" value="TreeGrafter"/>
</dbReference>
<keyword evidence="6" id="KW-0547">Nucleotide-binding</keyword>
<dbReference type="Gene3D" id="3.40.50.300">
    <property type="entry name" value="P-loop containing nucleotide triphosphate hydrolases"/>
    <property type="match status" value="1"/>
</dbReference>
<evidence type="ECO:0000256" key="7">
    <source>
        <dbReference type="ARBA" id="ARBA00022777"/>
    </source>
</evidence>
<comment type="similarity">
    <text evidence="2">Belongs to the thymidylate kinase family.</text>
</comment>
<evidence type="ECO:0000313" key="11">
    <source>
        <dbReference type="EMBL" id="GAV06404.1"/>
    </source>
</evidence>
<evidence type="ECO:0000256" key="8">
    <source>
        <dbReference type="ARBA" id="ARBA00022840"/>
    </source>
</evidence>
<sequence>MEQRYVRGALIVFEGLDRSGKTTQVNRLLQDLEGTKERYPYRGMRFPDRTPANPINIEICDYLSKKKELPAREAHLLFTKQRQNQKDEMERFLQNGTTLVVDRYSHSGAAYSAAKGLPLDWCMAQEEGLPKPDLVIFLDLFADIAKNRSGFGEERFEEEPFQKRVYEQYMQLQDETWLRVNASKTEEEIAAEVRQAVLRVIEECREKPISHFGDKQEETNQLQLAVPHLPHHQCTPTKSQQSSKEPGASLVGCEVK</sequence>
<evidence type="ECO:0000256" key="5">
    <source>
        <dbReference type="ARBA" id="ARBA00022727"/>
    </source>
</evidence>
<gene>
    <name evidence="11" type="primary">RvY_16406</name>
    <name evidence="11" type="synonym">RvY_16406.2</name>
    <name evidence="11" type="ORF">RvY_16406-2</name>
</gene>
<dbReference type="NCBIfam" id="TIGR00041">
    <property type="entry name" value="DTMP_kinase"/>
    <property type="match status" value="1"/>
</dbReference>
<comment type="caution">
    <text evidence="11">The sequence shown here is derived from an EMBL/GenBank/DDBJ whole genome shotgun (WGS) entry which is preliminary data.</text>
</comment>
<feature type="domain" description="Thymidylate kinase-like" evidence="10">
    <location>
        <begin position="13"/>
        <end position="192"/>
    </location>
</feature>
<evidence type="ECO:0000256" key="1">
    <source>
        <dbReference type="ARBA" id="ARBA00004992"/>
    </source>
</evidence>
<keyword evidence="8" id="KW-0067">ATP-binding</keyword>